<name>A0ABS8STJ0_DATST</name>
<evidence type="ECO:0000313" key="3">
    <source>
        <dbReference type="Proteomes" id="UP000823775"/>
    </source>
</evidence>
<sequence length="185" mass="20573">MQTLNSSRTPVLGTSVGAQDAPTTSGKDPEKPVPQPPSIGTLEVEFRGVIWMLTQLVVAQSNYQNSALASFSSHDSRASWIIEFFRINPPVLMGSKEIKPKSIHSTMPHRDILYWILPTSLQLTSRERPFANSQMDHKKLLVPMEEMMTINTLVAVLMNYKGDGVPVYTEIVNALDAMVTSDQRS</sequence>
<proteinExistence type="predicted"/>
<dbReference type="Proteomes" id="UP000823775">
    <property type="component" value="Unassembled WGS sequence"/>
</dbReference>
<evidence type="ECO:0000256" key="1">
    <source>
        <dbReference type="SAM" id="MobiDB-lite"/>
    </source>
</evidence>
<accession>A0ABS8STJ0</accession>
<organism evidence="2 3">
    <name type="scientific">Datura stramonium</name>
    <name type="common">Jimsonweed</name>
    <name type="synonym">Common thornapple</name>
    <dbReference type="NCBI Taxonomy" id="4076"/>
    <lineage>
        <taxon>Eukaryota</taxon>
        <taxon>Viridiplantae</taxon>
        <taxon>Streptophyta</taxon>
        <taxon>Embryophyta</taxon>
        <taxon>Tracheophyta</taxon>
        <taxon>Spermatophyta</taxon>
        <taxon>Magnoliopsida</taxon>
        <taxon>eudicotyledons</taxon>
        <taxon>Gunneridae</taxon>
        <taxon>Pentapetalae</taxon>
        <taxon>asterids</taxon>
        <taxon>lamiids</taxon>
        <taxon>Solanales</taxon>
        <taxon>Solanaceae</taxon>
        <taxon>Solanoideae</taxon>
        <taxon>Datureae</taxon>
        <taxon>Datura</taxon>
    </lineage>
</organism>
<gene>
    <name evidence="2" type="ORF">HAX54_048323</name>
</gene>
<comment type="caution">
    <text evidence="2">The sequence shown here is derived from an EMBL/GenBank/DDBJ whole genome shotgun (WGS) entry which is preliminary data.</text>
</comment>
<feature type="region of interest" description="Disordered" evidence="1">
    <location>
        <begin position="1"/>
        <end position="38"/>
    </location>
</feature>
<dbReference type="EMBL" id="JACEIK010000796">
    <property type="protein sequence ID" value="MCD7462350.1"/>
    <property type="molecule type" value="Genomic_DNA"/>
</dbReference>
<reference evidence="2 3" key="1">
    <citation type="journal article" date="2021" name="BMC Genomics">
        <title>Datura genome reveals duplications of psychoactive alkaloid biosynthetic genes and high mutation rate following tissue culture.</title>
        <authorList>
            <person name="Rajewski A."/>
            <person name="Carter-House D."/>
            <person name="Stajich J."/>
            <person name="Litt A."/>
        </authorList>
    </citation>
    <scope>NUCLEOTIDE SEQUENCE [LARGE SCALE GENOMIC DNA]</scope>
    <source>
        <strain evidence="2">AR-01</strain>
    </source>
</reference>
<protein>
    <submittedName>
        <fullName evidence="2">Uncharacterized protein</fullName>
    </submittedName>
</protein>
<keyword evidence="3" id="KW-1185">Reference proteome</keyword>
<evidence type="ECO:0000313" key="2">
    <source>
        <dbReference type="EMBL" id="MCD7462350.1"/>
    </source>
</evidence>